<accession>A0AAP0KDK0</accession>
<name>A0AAP0KDK0_9MAGN</name>
<dbReference type="Proteomes" id="UP001420932">
    <property type="component" value="Unassembled WGS sequence"/>
</dbReference>
<sequence>MPITGSFLSSKTTSACDSARMVEALSVMKMIRINVKVKMIDDEVCIWFG</sequence>
<keyword evidence="2" id="KW-1185">Reference proteome</keyword>
<proteinExistence type="predicted"/>
<reference evidence="1 2" key="1">
    <citation type="submission" date="2024-01" db="EMBL/GenBank/DDBJ databases">
        <title>Genome assemblies of Stephania.</title>
        <authorList>
            <person name="Yang L."/>
        </authorList>
    </citation>
    <scope>NUCLEOTIDE SEQUENCE [LARGE SCALE GENOMIC DNA]</scope>
    <source>
        <strain evidence="1">YNDBR</strain>
        <tissue evidence="1">Leaf</tissue>
    </source>
</reference>
<evidence type="ECO:0000313" key="1">
    <source>
        <dbReference type="EMBL" id="KAK9150628.1"/>
    </source>
</evidence>
<dbReference type="AlphaFoldDB" id="A0AAP0KDK0"/>
<organism evidence="1 2">
    <name type="scientific">Stephania yunnanensis</name>
    <dbReference type="NCBI Taxonomy" id="152371"/>
    <lineage>
        <taxon>Eukaryota</taxon>
        <taxon>Viridiplantae</taxon>
        <taxon>Streptophyta</taxon>
        <taxon>Embryophyta</taxon>
        <taxon>Tracheophyta</taxon>
        <taxon>Spermatophyta</taxon>
        <taxon>Magnoliopsida</taxon>
        <taxon>Ranunculales</taxon>
        <taxon>Menispermaceae</taxon>
        <taxon>Menispermoideae</taxon>
        <taxon>Cissampelideae</taxon>
        <taxon>Stephania</taxon>
    </lineage>
</organism>
<evidence type="ECO:0000313" key="2">
    <source>
        <dbReference type="Proteomes" id="UP001420932"/>
    </source>
</evidence>
<comment type="caution">
    <text evidence="1">The sequence shown here is derived from an EMBL/GenBank/DDBJ whole genome shotgun (WGS) entry which is preliminary data.</text>
</comment>
<gene>
    <name evidence="1" type="ORF">Syun_008937</name>
</gene>
<dbReference type="EMBL" id="JBBNAF010000004">
    <property type="protein sequence ID" value="KAK9150628.1"/>
    <property type="molecule type" value="Genomic_DNA"/>
</dbReference>
<protein>
    <submittedName>
        <fullName evidence="1">Uncharacterized protein</fullName>
    </submittedName>
</protein>